<dbReference type="Gene3D" id="2.40.70.10">
    <property type="entry name" value="Acid Proteases"/>
    <property type="match status" value="2"/>
</dbReference>
<reference evidence="10" key="1">
    <citation type="submission" date="2020-07" db="EMBL/GenBank/DDBJ databases">
        <title>Genome sequence and genetic diversity analysis of an under-domesticated orphan crop, white fonio (Digitaria exilis).</title>
        <authorList>
            <person name="Bennetzen J.L."/>
            <person name="Chen S."/>
            <person name="Ma X."/>
            <person name="Wang X."/>
            <person name="Yssel A.E.J."/>
            <person name="Chaluvadi S.R."/>
            <person name="Johnson M."/>
            <person name="Gangashetty P."/>
            <person name="Hamidou F."/>
            <person name="Sanogo M.D."/>
            <person name="Zwaenepoel A."/>
            <person name="Wallace J."/>
            <person name="Van De Peer Y."/>
            <person name="Van Deynze A."/>
        </authorList>
    </citation>
    <scope>NUCLEOTIDE SEQUENCE</scope>
    <source>
        <tissue evidence="10">Leaves</tissue>
    </source>
</reference>
<organism evidence="10 11">
    <name type="scientific">Digitaria exilis</name>
    <dbReference type="NCBI Taxonomy" id="1010633"/>
    <lineage>
        <taxon>Eukaryota</taxon>
        <taxon>Viridiplantae</taxon>
        <taxon>Streptophyta</taxon>
        <taxon>Embryophyta</taxon>
        <taxon>Tracheophyta</taxon>
        <taxon>Spermatophyta</taxon>
        <taxon>Magnoliopsida</taxon>
        <taxon>Liliopsida</taxon>
        <taxon>Poales</taxon>
        <taxon>Poaceae</taxon>
        <taxon>PACMAD clade</taxon>
        <taxon>Panicoideae</taxon>
        <taxon>Panicodae</taxon>
        <taxon>Paniceae</taxon>
        <taxon>Anthephorinae</taxon>
        <taxon>Digitaria</taxon>
    </lineage>
</organism>
<dbReference type="FunFam" id="2.40.70.10:FF:000022">
    <property type="entry name" value="Aspartyl protease AED3"/>
    <property type="match status" value="1"/>
</dbReference>
<protein>
    <recommendedName>
        <fullName evidence="9">Peptidase A1 domain-containing protein</fullName>
    </recommendedName>
</protein>
<feature type="active site" evidence="8">
    <location>
        <position position="263"/>
    </location>
</feature>
<dbReference type="PANTHER" id="PTHR13683:SF839">
    <property type="entry name" value="ASPARTYL PROTEASE AED3-LIKE"/>
    <property type="match status" value="1"/>
</dbReference>
<keyword evidence="3" id="KW-0732">Signal</keyword>
<dbReference type="Proteomes" id="UP000636709">
    <property type="component" value="Unassembled WGS sequence"/>
</dbReference>
<sequence length="597" mass="63522">MVMEVAIVEQMRPEFFRPLSALSWLLHTPAGARPNPLELGRSDAVMLLRISGARCPPQAHEIVRLERCLRAQLEMPLVKWKTTKAHHLALLIHAGMSLAGRTVPPRHYDRYADRSATRACLWSLIAHMCRPPHLRAVYRHSGRRMHAMDKHCQSATPHPARSLTMASTTTILILLLLLAAATVASASDLPVYHNVHPPSPSPLESILSLARADDARLLFLSSKASSSPGAVTSAPVASGQAPPSYVVRAGLGTPVQQALLALDTSADATWAHCAPCDTCPTGSRFIPASSSSYASLPCASEWCPLFQGQPCPSNLGTNEAMPACAFSKPFADASFQASLGTDTVRLGKDAIPNYAFGCVGAVTGPTTNLPKQGLLGLGRGPMSLLSQTGSRYNGVFSYCLPSYKSYYFSGSLRLGAAGQPRNVRYTPLLSNPHRPSLYYVNVTGLSVGRAWVKVPAGSFGFDTATGAGTVIDSGTVITRWTAPVYAALREEFRRQVAAPSGYTSLGAFDTCFNTDEVAAGGAPAVTLHMDGGVDLTLPMENTLIHSSATPLACLAMAEAPQNVNSVVNVVANLQQQNVRVVVDVAASRVGFAREPCN</sequence>
<keyword evidence="2" id="KW-0645">Protease</keyword>
<dbReference type="InterPro" id="IPR001461">
    <property type="entry name" value="Aspartic_peptidase_A1"/>
</dbReference>
<dbReference type="GO" id="GO:0004190">
    <property type="term" value="F:aspartic-type endopeptidase activity"/>
    <property type="evidence" value="ECO:0007669"/>
    <property type="project" value="UniProtKB-KW"/>
</dbReference>
<dbReference type="AlphaFoldDB" id="A0A835BXY7"/>
<evidence type="ECO:0000256" key="1">
    <source>
        <dbReference type="ARBA" id="ARBA00007447"/>
    </source>
</evidence>
<dbReference type="InterPro" id="IPR021109">
    <property type="entry name" value="Peptidase_aspartic_dom_sf"/>
</dbReference>
<dbReference type="PANTHER" id="PTHR13683">
    <property type="entry name" value="ASPARTYL PROTEASES"/>
    <property type="match status" value="1"/>
</dbReference>
<evidence type="ECO:0000313" key="11">
    <source>
        <dbReference type="Proteomes" id="UP000636709"/>
    </source>
</evidence>
<dbReference type="SUPFAM" id="SSF50630">
    <property type="entry name" value="Acid proteases"/>
    <property type="match status" value="1"/>
</dbReference>
<comment type="caution">
    <text evidence="10">The sequence shown here is derived from an EMBL/GenBank/DDBJ whole genome shotgun (WGS) entry which is preliminary data.</text>
</comment>
<evidence type="ECO:0000313" key="10">
    <source>
        <dbReference type="EMBL" id="KAF8718131.1"/>
    </source>
</evidence>
<evidence type="ECO:0000256" key="4">
    <source>
        <dbReference type="ARBA" id="ARBA00022750"/>
    </source>
</evidence>
<evidence type="ECO:0000256" key="7">
    <source>
        <dbReference type="ARBA" id="ARBA00023180"/>
    </source>
</evidence>
<dbReference type="InterPro" id="IPR033121">
    <property type="entry name" value="PEPTIDASE_A1"/>
</dbReference>
<evidence type="ECO:0000256" key="3">
    <source>
        <dbReference type="ARBA" id="ARBA00022729"/>
    </source>
</evidence>
<dbReference type="GO" id="GO:0006508">
    <property type="term" value="P:proteolysis"/>
    <property type="evidence" value="ECO:0007669"/>
    <property type="project" value="UniProtKB-KW"/>
</dbReference>
<dbReference type="PROSITE" id="PS51767">
    <property type="entry name" value="PEPTIDASE_A1"/>
    <property type="match status" value="1"/>
</dbReference>
<evidence type="ECO:0000256" key="2">
    <source>
        <dbReference type="ARBA" id="ARBA00022670"/>
    </source>
</evidence>
<feature type="active site" evidence="8">
    <location>
        <position position="472"/>
    </location>
</feature>
<keyword evidence="4" id="KW-0064">Aspartyl protease</keyword>
<dbReference type="FunFam" id="2.40.70.10:FF:000097">
    <property type="entry name" value="Aspartyl protease AED3"/>
    <property type="match status" value="1"/>
</dbReference>
<keyword evidence="7" id="KW-0325">Glycoprotein</keyword>
<keyword evidence="5" id="KW-0378">Hydrolase</keyword>
<keyword evidence="11" id="KW-1185">Reference proteome</keyword>
<gene>
    <name evidence="10" type="ORF">HU200_025616</name>
</gene>
<dbReference type="InterPro" id="IPR032861">
    <property type="entry name" value="TAXi_N"/>
</dbReference>
<accession>A0A835BXY7</accession>
<evidence type="ECO:0000256" key="5">
    <source>
        <dbReference type="ARBA" id="ARBA00022801"/>
    </source>
</evidence>
<dbReference type="InterPro" id="IPR032799">
    <property type="entry name" value="TAXi_C"/>
</dbReference>
<dbReference type="EMBL" id="JACEFO010001712">
    <property type="protein sequence ID" value="KAF8718131.1"/>
    <property type="molecule type" value="Genomic_DNA"/>
</dbReference>
<keyword evidence="6" id="KW-1015">Disulfide bond</keyword>
<evidence type="ECO:0000256" key="6">
    <source>
        <dbReference type="ARBA" id="ARBA00023157"/>
    </source>
</evidence>
<dbReference type="OrthoDB" id="2747330at2759"/>
<comment type="similarity">
    <text evidence="1">Belongs to the peptidase A1 family.</text>
</comment>
<dbReference type="Pfam" id="PF14541">
    <property type="entry name" value="TAXi_C"/>
    <property type="match status" value="1"/>
</dbReference>
<dbReference type="Pfam" id="PF14543">
    <property type="entry name" value="TAXi_N"/>
    <property type="match status" value="1"/>
</dbReference>
<evidence type="ECO:0000259" key="9">
    <source>
        <dbReference type="PROSITE" id="PS51767"/>
    </source>
</evidence>
<evidence type="ECO:0000256" key="8">
    <source>
        <dbReference type="PIRSR" id="PIRSR601461-1"/>
    </source>
</evidence>
<feature type="domain" description="Peptidase A1" evidence="9">
    <location>
        <begin position="245"/>
        <end position="592"/>
    </location>
</feature>
<name>A0A835BXY7_9POAL</name>
<proteinExistence type="inferred from homology"/>